<protein>
    <recommendedName>
        <fullName evidence="3">Phosphoribosylformylglycinamidine synthase</fullName>
    </recommendedName>
</protein>
<dbReference type="EMBL" id="BMWZ01000009">
    <property type="protein sequence ID" value="GGZ91761.1"/>
    <property type="molecule type" value="Genomic_DNA"/>
</dbReference>
<keyword evidence="2" id="KW-1185">Reference proteome</keyword>
<reference evidence="1" key="2">
    <citation type="submission" date="2020-09" db="EMBL/GenBank/DDBJ databases">
        <authorList>
            <person name="Sun Q."/>
            <person name="Kim S."/>
        </authorList>
    </citation>
    <scope>NUCLEOTIDE SEQUENCE</scope>
    <source>
        <strain evidence="1">KCTC 12710</strain>
    </source>
</reference>
<organism evidence="1 2">
    <name type="scientific">Algibacter mikhailovii</name>
    <dbReference type="NCBI Taxonomy" id="425498"/>
    <lineage>
        <taxon>Bacteria</taxon>
        <taxon>Pseudomonadati</taxon>
        <taxon>Bacteroidota</taxon>
        <taxon>Flavobacteriia</taxon>
        <taxon>Flavobacteriales</taxon>
        <taxon>Flavobacteriaceae</taxon>
        <taxon>Algibacter</taxon>
    </lineage>
</organism>
<gene>
    <name evidence="1" type="ORF">GCM10007028_32740</name>
</gene>
<evidence type="ECO:0000313" key="2">
    <source>
        <dbReference type="Proteomes" id="UP000636004"/>
    </source>
</evidence>
<reference evidence="1" key="1">
    <citation type="journal article" date="2014" name="Int. J. Syst. Evol. Microbiol.">
        <title>Complete genome sequence of Corynebacterium casei LMG S-19264T (=DSM 44701T), isolated from a smear-ripened cheese.</title>
        <authorList>
            <consortium name="US DOE Joint Genome Institute (JGI-PGF)"/>
            <person name="Walter F."/>
            <person name="Albersmeier A."/>
            <person name="Kalinowski J."/>
            <person name="Ruckert C."/>
        </authorList>
    </citation>
    <scope>NUCLEOTIDE SEQUENCE</scope>
    <source>
        <strain evidence="1">KCTC 12710</strain>
    </source>
</reference>
<sequence>MVNDNKQEPMSHFKMSKHNVIAKILVVFFLAATHLVIGQDQPTHETVHIPEPLMFDLVRGLGAKQGELEINALADFPLNNASSRGVEWAPEIEYAIFNNFAVELEFPMNNFELEAYKMAIQWTIGSSKNNKFIHGIQVMGEAYIHEDILELNFLYVPAYRFNDIWSTIGLFGVMLESGADSAKKKHTIILNASVFADLNKHTVVGLEINNSDPTFQSIDNNEMELLLLPQGHYEFDSGLAFQFGLGPKFYENQVDASAVLRVIKSF</sequence>
<comment type="caution">
    <text evidence="1">The sequence shown here is derived from an EMBL/GenBank/DDBJ whole genome shotgun (WGS) entry which is preliminary data.</text>
</comment>
<dbReference type="AlphaFoldDB" id="A0A918RBW5"/>
<evidence type="ECO:0008006" key="3">
    <source>
        <dbReference type="Google" id="ProtNLM"/>
    </source>
</evidence>
<accession>A0A918RBW5</accession>
<evidence type="ECO:0000313" key="1">
    <source>
        <dbReference type="EMBL" id="GGZ91761.1"/>
    </source>
</evidence>
<proteinExistence type="predicted"/>
<name>A0A918RBW5_9FLAO</name>
<dbReference type="Proteomes" id="UP000636004">
    <property type="component" value="Unassembled WGS sequence"/>
</dbReference>